<dbReference type="EMBL" id="JABBNT010000004">
    <property type="protein sequence ID" value="NMM45932.1"/>
    <property type="molecule type" value="Genomic_DNA"/>
</dbReference>
<dbReference type="InterPro" id="IPR050832">
    <property type="entry name" value="Bact_Acetyltransf"/>
</dbReference>
<dbReference type="PANTHER" id="PTHR43877">
    <property type="entry name" value="AMINOALKYLPHOSPHONATE N-ACETYLTRANSFERASE-RELATED-RELATED"/>
    <property type="match status" value="1"/>
</dbReference>
<comment type="caution">
    <text evidence="4">The sequence shown here is derived from an EMBL/GenBank/DDBJ whole genome shotgun (WGS) entry which is preliminary data.</text>
</comment>
<dbReference type="SUPFAM" id="SSF55729">
    <property type="entry name" value="Acyl-CoA N-acyltransferases (Nat)"/>
    <property type="match status" value="1"/>
</dbReference>
<dbReference type="CDD" id="cd04301">
    <property type="entry name" value="NAT_SF"/>
    <property type="match status" value="1"/>
</dbReference>
<dbReference type="GO" id="GO:0016747">
    <property type="term" value="F:acyltransferase activity, transferring groups other than amino-acyl groups"/>
    <property type="evidence" value="ECO:0007669"/>
    <property type="project" value="InterPro"/>
</dbReference>
<sequence>MLSAYRIAPIRPEDVDAVRDLQRATWASQSAKLPTTEKIDGPGALTADPDDAETLLSHHLILAWTRDTNILHGSAGWFSDPKDRKCAYIRKVMVHPDAAGIRLGRALVLRVEALARRNGKTKFSVRAHGRAERFYQNLGYRTVARDAVNIGQIELTVLTMEKSA</sequence>
<evidence type="ECO:0000256" key="1">
    <source>
        <dbReference type="ARBA" id="ARBA00022679"/>
    </source>
</evidence>
<evidence type="ECO:0000259" key="3">
    <source>
        <dbReference type="PROSITE" id="PS51186"/>
    </source>
</evidence>
<evidence type="ECO:0000313" key="4">
    <source>
        <dbReference type="EMBL" id="NMM45932.1"/>
    </source>
</evidence>
<dbReference type="Gene3D" id="3.40.630.30">
    <property type="match status" value="1"/>
</dbReference>
<dbReference type="Proteomes" id="UP000539372">
    <property type="component" value="Unassembled WGS sequence"/>
</dbReference>
<keyword evidence="1 4" id="KW-0808">Transferase</keyword>
<proteinExistence type="predicted"/>
<keyword evidence="5" id="KW-1185">Reference proteome</keyword>
<dbReference type="PROSITE" id="PS51186">
    <property type="entry name" value="GNAT"/>
    <property type="match status" value="1"/>
</dbReference>
<dbReference type="InterPro" id="IPR016181">
    <property type="entry name" value="Acyl_CoA_acyltransferase"/>
</dbReference>
<dbReference type="RefSeq" id="WP_169626305.1">
    <property type="nucleotide sequence ID" value="NZ_JABBNT010000004.1"/>
</dbReference>
<name>A0A7Y0E2B4_9PROT</name>
<organism evidence="4 5">
    <name type="scientific">Pacificispira spongiicola</name>
    <dbReference type="NCBI Taxonomy" id="2729598"/>
    <lineage>
        <taxon>Bacteria</taxon>
        <taxon>Pseudomonadati</taxon>
        <taxon>Pseudomonadota</taxon>
        <taxon>Alphaproteobacteria</taxon>
        <taxon>Rhodospirillales</taxon>
        <taxon>Rhodospirillaceae</taxon>
        <taxon>Pacificispira</taxon>
    </lineage>
</organism>
<protein>
    <submittedName>
        <fullName evidence="4">GNAT family N-acetyltransferase</fullName>
    </submittedName>
</protein>
<reference evidence="4 5" key="1">
    <citation type="submission" date="2020-04" db="EMBL/GenBank/DDBJ databases">
        <title>Rhodospirillaceae bacterium KN72 isolated from deep sea.</title>
        <authorList>
            <person name="Zhang D.-C."/>
        </authorList>
    </citation>
    <scope>NUCLEOTIDE SEQUENCE [LARGE SCALE GENOMIC DNA]</scope>
    <source>
        <strain evidence="4 5">KN72</strain>
    </source>
</reference>
<dbReference type="InterPro" id="IPR000182">
    <property type="entry name" value="GNAT_dom"/>
</dbReference>
<dbReference type="Pfam" id="PF00583">
    <property type="entry name" value="Acetyltransf_1"/>
    <property type="match status" value="1"/>
</dbReference>
<feature type="domain" description="N-acetyltransferase" evidence="3">
    <location>
        <begin position="5"/>
        <end position="164"/>
    </location>
</feature>
<evidence type="ECO:0000256" key="2">
    <source>
        <dbReference type="ARBA" id="ARBA00023315"/>
    </source>
</evidence>
<gene>
    <name evidence="4" type="ORF">HH303_15650</name>
</gene>
<dbReference type="AlphaFoldDB" id="A0A7Y0E2B4"/>
<evidence type="ECO:0000313" key="5">
    <source>
        <dbReference type="Proteomes" id="UP000539372"/>
    </source>
</evidence>
<accession>A0A7Y0E2B4</accession>
<keyword evidence="2" id="KW-0012">Acyltransferase</keyword>